<keyword evidence="3" id="KW-1185">Reference proteome</keyword>
<dbReference type="RefSeq" id="WP_306958854.1">
    <property type="nucleotide sequence ID" value="NZ_JAUSRG010000001.1"/>
</dbReference>
<proteinExistence type="predicted"/>
<accession>A0AAW8DD68</accession>
<keyword evidence="1" id="KW-0540">Nuclease</keyword>
<evidence type="ECO:0000313" key="1">
    <source>
        <dbReference type="EMBL" id="MDP9903235.1"/>
    </source>
</evidence>
<dbReference type="Proteomes" id="UP001242995">
    <property type="component" value="Unassembled WGS sequence"/>
</dbReference>
<reference evidence="1 3" key="1">
    <citation type="submission" date="2023-07" db="EMBL/GenBank/DDBJ databases">
        <title>Sorghum-associated microbial communities from plants grown in Nebraska, USA.</title>
        <authorList>
            <person name="Schachtman D."/>
        </authorList>
    </citation>
    <scope>NUCLEOTIDE SEQUENCE</scope>
    <source>
        <strain evidence="1">DS1006</strain>
        <strain evidence="2 3">DS1016</strain>
    </source>
</reference>
<organism evidence="1 4">
    <name type="scientific">Arthrobacter bambusae</name>
    <dbReference type="NCBI Taxonomy" id="1338426"/>
    <lineage>
        <taxon>Bacteria</taxon>
        <taxon>Bacillati</taxon>
        <taxon>Actinomycetota</taxon>
        <taxon>Actinomycetes</taxon>
        <taxon>Micrococcales</taxon>
        <taxon>Micrococcaceae</taxon>
        <taxon>Arthrobacter</taxon>
    </lineage>
</organism>
<sequence>MPTQNTAQTVVFLEALASIVENSPETYSADAAKELSESILSMAEVVTTDFRIDPSLLDLTRQYAAADWHNELAAVLLAKEHRAKVH</sequence>
<comment type="caution">
    <text evidence="1">The sequence shown here is derived from an EMBL/GenBank/DDBJ whole genome shotgun (WGS) entry which is preliminary data.</text>
</comment>
<dbReference type="AlphaFoldDB" id="A0AAW8DD68"/>
<keyword evidence="1" id="KW-0269">Exonuclease</keyword>
<name>A0AAW8DD68_9MICC</name>
<dbReference type="EMBL" id="JAUSTF010000002">
    <property type="protein sequence ID" value="MDQ0180112.1"/>
    <property type="molecule type" value="Genomic_DNA"/>
</dbReference>
<gene>
    <name evidence="1" type="ORF">J2S90_000175</name>
    <name evidence="2" type="ORF">J2S93_001528</name>
</gene>
<dbReference type="Proteomes" id="UP001230951">
    <property type="component" value="Unassembled WGS sequence"/>
</dbReference>
<dbReference type="EMBL" id="JAUSRG010000001">
    <property type="protein sequence ID" value="MDP9903235.1"/>
    <property type="molecule type" value="Genomic_DNA"/>
</dbReference>
<evidence type="ECO:0000313" key="3">
    <source>
        <dbReference type="Proteomes" id="UP001230951"/>
    </source>
</evidence>
<keyword evidence="1" id="KW-0378">Hydrolase</keyword>
<dbReference type="GO" id="GO:0004527">
    <property type="term" value="F:exonuclease activity"/>
    <property type="evidence" value="ECO:0007669"/>
    <property type="project" value="UniProtKB-KW"/>
</dbReference>
<protein>
    <submittedName>
        <fullName evidence="1">CRISPR/Cas system-associated exonuclease Cas4 (RecB family)</fullName>
    </submittedName>
</protein>
<evidence type="ECO:0000313" key="4">
    <source>
        <dbReference type="Proteomes" id="UP001242995"/>
    </source>
</evidence>
<evidence type="ECO:0000313" key="2">
    <source>
        <dbReference type="EMBL" id="MDQ0180112.1"/>
    </source>
</evidence>